<evidence type="ECO:0000313" key="3">
    <source>
        <dbReference type="Proteomes" id="UP000595437"/>
    </source>
</evidence>
<dbReference type="EMBL" id="CP045890">
    <property type="protein sequence ID" value="QQP56802.1"/>
    <property type="molecule type" value="Genomic_DNA"/>
</dbReference>
<reference evidence="3" key="1">
    <citation type="submission" date="2021-01" db="EMBL/GenBank/DDBJ databases">
        <title>Caligus Genome Assembly.</title>
        <authorList>
            <person name="Gallardo-Escarate C."/>
        </authorList>
    </citation>
    <scope>NUCLEOTIDE SEQUENCE [LARGE SCALE GENOMIC DNA]</scope>
</reference>
<evidence type="ECO:0000256" key="1">
    <source>
        <dbReference type="SAM" id="MobiDB-lite"/>
    </source>
</evidence>
<evidence type="ECO:0000313" key="2">
    <source>
        <dbReference type="EMBL" id="QQP56802.1"/>
    </source>
</evidence>
<dbReference type="Proteomes" id="UP000595437">
    <property type="component" value="Chromosome 1"/>
</dbReference>
<dbReference type="AlphaFoldDB" id="A0A7T8KJ07"/>
<keyword evidence="3" id="KW-1185">Reference proteome</keyword>
<sequence length="59" mass="6342">MAPPNPSRTRTRLDYTDEPKSPPRGLGTASGGPDSTSLAASFGFRELVRDEHAEEVSEP</sequence>
<feature type="compositionally biased region" description="Basic and acidic residues" evidence="1">
    <location>
        <begin position="11"/>
        <end position="21"/>
    </location>
</feature>
<name>A0A7T8KJ07_CALRO</name>
<accession>A0A7T8KJ07</accession>
<feature type="region of interest" description="Disordered" evidence="1">
    <location>
        <begin position="1"/>
        <end position="38"/>
    </location>
</feature>
<protein>
    <submittedName>
        <fullName evidence="2">Uncharacterized protein</fullName>
    </submittedName>
</protein>
<organism evidence="2 3">
    <name type="scientific">Caligus rogercresseyi</name>
    <name type="common">Sea louse</name>
    <dbReference type="NCBI Taxonomy" id="217165"/>
    <lineage>
        <taxon>Eukaryota</taxon>
        <taxon>Metazoa</taxon>
        <taxon>Ecdysozoa</taxon>
        <taxon>Arthropoda</taxon>
        <taxon>Crustacea</taxon>
        <taxon>Multicrustacea</taxon>
        <taxon>Hexanauplia</taxon>
        <taxon>Copepoda</taxon>
        <taxon>Siphonostomatoida</taxon>
        <taxon>Caligidae</taxon>
        <taxon>Caligus</taxon>
    </lineage>
</organism>
<proteinExistence type="predicted"/>
<gene>
    <name evidence="2" type="ORF">FKW44_001591</name>
</gene>